<evidence type="ECO:0000256" key="5">
    <source>
        <dbReference type="ARBA" id="ARBA00022989"/>
    </source>
</evidence>
<evidence type="ECO:0000259" key="10">
    <source>
        <dbReference type="Pfam" id="PF23122"/>
    </source>
</evidence>
<dbReference type="GO" id="GO:0005886">
    <property type="term" value="C:plasma membrane"/>
    <property type="evidence" value="ECO:0007669"/>
    <property type="project" value="TreeGrafter"/>
</dbReference>
<dbReference type="EMBL" id="GGFJ01003268">
    <property type="protein sequence ID" value="MBW52409.1"/>
    <property type="molecule type" value="Transcribed_RNA"/>
</dbReference>
<evidence type="ECO:0000256" key="7">
    <source>
        <dbReference type="ARBA" id="ARBA00023180"/>
    </source>
</evidence>
<dbReference type="InterPro" id="IPR057089">
    <property type="entry name" value="C2_TIP"/>
</dbReference>
<dbReference type="PANTHER" id="PTHR13412:SF0">
    <property type="entry name" value="T-CELL IMMUNOMODULATORY PROTEIN"/>
    <property type="match status" value="1"/>
</dbReference>
<sequence length="627" mass="69983">MKFQFLSAPSSSSSSSPSSCYLLYLTVCGFLLLSSDQQRTTVQAGDIIDITSAVFDKLTDAIPAAYGDFNSDELTDVFVLRNNFHTLQILLGSEDKPLLQEGPRCDYPKHRITSIVPGDFNGDAYMDVLFTAQPKGVGSSDNLTFVYINWGSSESMNCTGEDTEPLIKMQGQPLALDYNNDFIIDLFGMDKEGQRTIWTFKKPEPGKPEGPFPSKLDHHGHGGQLSIPHSHAIIDLNKDFTADLFLTTTTGFEIWHGTGGNAPWFEYSHRIDLPAGNYGTHVGRVIFLDVELDGSLLPVFAMCFDSKCTNSSILVHHGNHLHDLQIDFKDDHNDAWHFVVPDRSDWAKQTITLRGGDFNLDGYPDLLATLTKSGDQMQTFLLENVPCEKSACNHMTRTFVVRWKALAPFSNGTLMGSFFDFYNDGILDAIFVERHGNGTRPVAFRNSLDYDANFVKVIVLTGLSNRSGPKKLTPLGRKKRTFGTNLPGPRIEYNTTTQDGEPQHGASAQLPQSAYFSLHLPFTTFGLGRTPNFVDSLTVGLSNQSRTWTQLIPNSQMIVVPSPIYEPERWKAQLFVTPSKLIMMSVIALGVICLVIQLLILILYAKEKREDRIQRSLEAHRFHFDAM</sequence>
<keyword evidence="3 9" id="KW-0812">Transmembrane</keyword>
<dbReference type="InterPro" id="IPR028994">
    <property type="entry name" value="Integrin_alpha_N"/>
</dbReference>
<comment type="similarity">
    <text evidence="2">Belongs to the TIP family.</text>
</comment>
<dbReference type="AlphaFoldDB" id="A0A2M4BH68"/>
<evidence type="ECO:0000256" key="2">
    <source>
        <dbReference type="ARBA" id="ARBA00006496"/>
    </source>
</evidence>
<evidence type="ECO:0000256" key="8">
    <source>
        <dbReference type="SAM" id="MobiDB-lite"/>
    </source>
</evidence>
<dbReference type="Pfam" id="PF13517">
    <property type="entry name" value="FG-GAP_3"/>
    <property type="match status" value="1"/>
</dbReference>
<dbReference type="SUPFAM" id="SSF69318">
    <property type="entry name" value="Integrin alpha N-terminal domain"/>
    <property type="match status" value="1"/>
</dbReference>
<dbReference type="PANTHER" id="PTHR13412">
    <property type="entry name" value="T-CELL IMMUNOMODULATORY PROTEIN HOMOLOG"/>
    <property type="match status" value="1"/>
</dbReference>
<name>A0A2M4BH68_9DIPT</name>
<evidence type="ECO:0000256" key="3">
    <source>
        <dbReference type="ARBA" id="ARBA00022692"/>
    </source>
</evidence>
<dbReference type="InterPro" id="IPR013517">
    <property type="entry name" value="FG-GAP"/>
</dbReference>
<evidence type="ECO:0000256" key="6">
    <source>
        <dbReference type="ARBA" id="ARBA00023136"/>
    </source>
</evidence>
<keyword evidence="5 9" id="KW-1133">Transmembrane helix</keyword>
<organism evidence="11">
    <name type="scientific">Anopheles marajoara</name>
    <dbReference type="NCBI Taxonomy" id="58244"/>
    <lineage>
        <taxon>Eukaryota</taxon>
        <taxon>Metazoa</taxon>
        <taxon>Ecdysozoa</taxon>
        <taxon>Arthropoda</taxon>
        <taxon>Hexapoda</taxon>
        <taxon>Insecta</taxon>
        <taxon>Pterygota</taxon>
        <taxon>Neoptera</taxon>
        <taxon>Endopterygota</taxon>
        <taxon>Diptera</taxon>
        <taxon>Nematocera</taxon>
        <taxon>Culicoidea</taxon>
        <taxon>Culicidae</taxon>
        <taxon>Anophelinae</taxon>
        <taxon>Anopheles</taxon>
    </lineage>
</organism>
<evidence type="ECO:0000256" key="9">
    <source>
        <dbReference type="SAM" id="Phobius"/>
    </source>
</evidence>
<keyword evidence="6 9" id="KW-0472">Membrane</keyword>
<evidence type="ECO:0000256" key="4">
    <source>
        <dbReference type="ARBA" id="ARBA00022729"/>
    </source>
</evidence>
<feature type="transmembrane region" description="Helical" evidence="9">
    <location>
        <begin position="581"/>
        <end position="605"/>
    </location>
</feature>
<comment type="subcellular location">
    <subcellularLocation>
        <location evidence="1">Membrane</location>
        <topology evidence="1">Single-pass type I membrane protein</topology>
    </subcellularLocation>
</comment>
<dbReference type="InterPro" id="IPR024881">
    <property type="entry name" value="Tip"/>
</dbReference>
<protein>
    <submittedName>
        <fullName evidence="11">Putative t-cell immunomodulatory protein</fullName>
    </submittedName>
</protein>
<evidence type="ECO:0000256" key="1">
    <source>
        <dbReference type="ARBA" id="ARBA00004479"/>
    </source>
</evidence>
<accession>A0A2M4BH68</accession>
<dbReference type="Pfam" id="PF23122">
    <property type="entry name" value="C2_ITFG1"/>
    <property type="match status" value="1"/>
</dbReference>
<reference evidence="11" key="1">
    <citation type="submission" date="2018-01" db="EMBL/GenBank/DDBJ databases">
        <title>An insight into the sialome of Amazonian anophelines.</title>
        <authorList>
            <person name="Ribeiro J.M."/>
            <person name="Scarpassa V."/>
            <person name="Calvo E."/>
        </authorList>
    </citation>
    <scope>NUCLEOTIDE SEQUENCE</scope>
    <source>
        <tissue evidence="11">Salivary glands</tissue>
    </source>
</reference>
<keyword evidence="4" id="KW-0732">Signal</keyword>
<keyword evidence="7" id="KW-0325">Glycoprotein</keyword>
<evidence type="ECO:0000313" key="11">
    <source>
        <dbReference type="EMBL" id="MBW52409.1"/>
    </source>
</evidence>
<feature type="region of interest" description="Disordered" evidence="8">
    <location>
        <begin position="487"/>
        <end position="507"/>
    </location>
</feature>
<proteinExistence type="inferred from homology"/>
<feature type="domain" description="T-cell immunomodulatory protein TIP C2" evidence="10">
    <location>
        <begin position="482"/>
        <end position="575"/>
    </location>
</feature>